<dbReference type="RefSeq" id="WP_015432847.1">
    <property type="nucleotide sequence ID" value="NZ_JACI01000002.1"/>
</dbReference>
<evidence type="ECO:0000256" key="1">
    <source>
        <dbReference type="SAM" id="Coils"/>
    </source>
</evidence>
<name>A0A179CYF6_BIBTR</name>
<keyword evidence="1" id="KW-0175">Coiled coil</keyword>
<dbReference type="Proteomes" id="UP000078358">
    <property type="component" value="Unassembled WGS sequence"/>
</dbReference>
<dbReference type="Pfam" id="PF10675">
    <property type="entry name" value="DUF2489"/>
    <property type="match status" value="1"/>
</dbReference>
<feature type="coiled-coil region" evidence="1">
    <location>
        <begin position="100"/>
        <end position="127"/>
    </location>
</feature>
<evidence type="ECO:0000313" key="3">
    <source>
        <dbReference type="EMBL" id="OAQ14670.1"/>
    </source>
</evidence>
<reference evidence="3" key="1">
    <citation type="submission" date="2014-01" db="EMBL/GenBank/DDBJ databases">
        <authorList>
            <person name="Zuccon D."/>
        </authorList>
    </citation>
    <scope>NUCLEOTIDE SEQUENCE [LARGE SCALE GENOMIC DNA]</scope>
    <source>
        <strain evidence="3">Y31</strain>
    </source>
</reference>
<dbReference type="AlphaFoldDB" id="A0A179CYF6"/>
<organism evidence="3">
    <name type="scientific">Bibersteinia trehalosi Y31</name>
    <dbReference type="NCBI Taxonomy" id="1261658"/>
    <lineage>
        <taxon>Bacteria</taxon>
        <taxon>Pseudomonadati</taxon>
        <taxon>Pseudomonadota</taxon>
        <taxon>Gammaproteobacteria</taxon>
        <taxon>Pasteurellales</taxon>
        <taxon>Pasteurellaceae</taxon>
        <taxon>Bibersteinia</taxon>
    </lineage>
</organism>
<comment type="caution">
    <text evidence="3">The sequence shown here is derived from an EMBL/GenBank/DDBJ whole genome shotgun (WGS) entry which is preliminary data.</text>
</comment>
<dbReference type="InterPro" id="IPR019617">
    <property type="entry name" value="DUF2489"/>
</dbReference>
<accession>A0A179CYF6</accession>
<evidence type="ECO:0000259" key="2">
    <source>
        <dbReference type="Pfam" id="PF10675"/>
    </source>
</evidence>
<dbReference type="PATRIC" id="fig|1261658.3.peg.2019"/>
<gene>
    <name evidence="3" type="ORF">F480_10095</name>
</gene>
<proteinExistence type="predicted"/>
<protein>
    <submittedName>
        <fullName evidence="3">Coproporphyrinogen III oxidase</fullName>
    </submittedName>
</protein>
<sequence>MLRFFLLILAVLVLLSMLGYAVYLFSKLRKQKQFFQQAQYARGLNICESVEIIAKAMQSGQCDLSEGVLRLKSLLDVLGHKLSLYPAMWALYQTVENMPILEARKHLKRNERMKLDLEREAKEIELEESINAELVTLLAENGKRKQEYEKLVK</sequence>
<dbReference type="EMBL" id="JACI01000002">
    <property type="protein sequence ID" value="OAQ14670.1"/>
    <property type="molecule type" value="Genomic_DNA"/>
</dbReference>
<feature type="domain" description="DUF2489" evidence="2">
    <location>
        <begin position="15"/>
        <end position="135"/>
    </location>
</feature>